<sequence>MNSFISNYYRSDPGEDLPCKKKAISYDSENPSTLQLRRLGPYSSANSISIVNGELRDEQGKNEDAINNPSNRGNPENSRALQDSEQSITPLLEIAMKIQITKENNKYILPKGQPDLSTHSRTKLFI</sequence>
<name>A0ACC2B0K2_DIPCM</name>
<dbReference type="Proteomes" id="UP001162992">
    <property type="component" value="Chromosome 18"/>
</dbReference>
<evidence type="ECO:0000313" key="1">
    <source>
        <dbReference type="EMBL" id="KAJ7523271.1"/>
    </source>
</evidence>
<organism evidence="1 2">
    <name type="scientific">Diphasiastrum complanatum</name>
    <name type="common">Issler's clubmoss</name>
    <name type="synonym">Lycopodium complanatum</name>
    <dbReference type="NCBI Taxonomy" id="34168"/>
    <lineage>
        <taxon>Eukaryota</taxon>
        <taxon>Viridiplantae</taxon>
        <taxon>Streptophyta</taxon>
        <taxon>Embryophyta</taxon>
        <taxon>Tracheophyta</taxon>
        <taxon>Lycopodiopsida</taxon>
        <taxon>Lycopodiales</taxon>
        <taxon>Lycopodiaceae</taxon>
        <taxon>Lycopodioideae</taxon>
        <taxon>Diphasiastrum</taxon>
    </lineage>
</organism>
<gene>
    <name evidence="1" type="ORF">O6H91_18G044500</name>
</gene>
<keyword evidence="2" id="KW-1185">Reference proteome</keyword>
<dbReference type="EMBL" id="CM055109">
    <property type="protein sequence ID" value="KAJ7523271.1"/>
    <property type="molecule type" value="Genomic_DNA"/>
</dbReference>
<proteinExistence type="predicted"/>
<reference evidence="2" key="1">
    <citation type="journal article" date="2024" name="Proc. Natl. Acad. Sci. U.S.A.">
        <title>Extraordinary preservation of gene collinearity over three hundred million years revealed in homosporous lycophytes.</title>
        <authorList>
            <person name="Li C."/>
            <person name="Wickell D."/>
            <person name="Kuo L.Y."/>
            <person name="Chen X."/>
            <person name="Nie B."/>
            <person name="Liao X."/>
            <person name="Peng D."/>
            <person name="Ji J."/>
            <person name="Jenkins J."/>
            <person name="Williams M."/>
            <person name="Shu S."/>
            <person name="Plott C."/>
            <person name="Barry K."/>
            <person name="Rajasekar S."/>
            <person name="Grimwood J."/>
            <person name="Han X."/>
            <person name="Sun S."/>
            <person name="Hou Z."/>
            <person name="He W."/>
            <person name="Dai G."/>
            <person name="Sun C."/>
            <person name="Schmutz J."/>
            <person name="Leebens-Mack J.H."/>
            <person name="Li F.W."/>
            <person name="Wang L."/>
        </authorList>
    </citation>
    <scope>NUCLEOTIDE SEQUENCE [LARGE SCALE GENOMIC DNA]</scope>
    <source>
        <strain evidence="2">cv. PW_Plant_1</strain>
    </source>
</reference>
<accession>A0ACC2B0K2</accession>
<evidence type="ECO:0000313" key="2">
    <source>
        <dbReference type="Proteomes" id="UP001162992"/>
    </source>
</evidence>
<protein>
    <submittedName>
        <fullName evidence="1">Uncharacterized protein</fullName>
    </submittedName>
</protein>
<comment type="caution">
    <text evidence="1">The sequence shown here is derived from an EMBL/GenBank/DDBJ whole genome shotgun (WGS) entry which is preliminary data.</text>
</comment>